<comment type="caution">
    <text evidence="1">The sequence shown here is derived from an EMBL/GenBank/DDBJ whole genome shotgun (WGS) entry which is preliminary data.</text>
</comment>
<keyword evidence="2" id="KW-1185">Reference proteome</keyword>
<evidence type="ECO:0000313" key="2">
    <source>
        <dbReference type="Proteomes" id="UP001064048"/>
    </source>
</evidence>
<sequence length="512" mass="56842">MGRTNLPPEKVPWEALVTLLSQCIYGGKIDNLFDQRLLHSFLCKLFTPRSFEADFALATGNQRHITMPDGNRRDHFLKWIEELSDRQTPSWLGLPNNAEKVLLTTQGSDLVSKLLKMQQLEDEEELAYNAATQDDNALVVEGDGRPAWMKSLHQTATGWLQLLPEKLPTLRRTVENIKDPLYRFFEREVAAGAALLAQVHNDLRSVLAICEVTALRSRRSVLAICEVTALRSRRSVLAICEVTALRSRRSVLAICEGSMKQTNETRAMVGALVRGMLPAAWRRYAVARGCTVRQWVGDFARRVAQLAAVSECVAADQGARRLQSIPVWLGGLLNPEAYITATRQCVAQANSWSLEELHLQAGSEAESSAEWSFQVTGLKLQGATVKGHRLLLTNTIMVDLPLTSLTLPVYLNSARSELLFTSIPVWLGGLLNPEAYITATRQCVAQANSWSLEELHLQVTIPEAGSEAESSAEWSFQVTGLKLQGATVKGHRLLLTNTIMVDLPLTVLTWIR</sequence>
<dbReference type="EMBL" id="CM046121">
    <property type="protein sequence ID" value="KAI8434181.1"/>
    <property type="molecule type" value="Genomic_DNA"/>
</dbReference>
<dbReference type="Proteomes" id="UP001064048">
    <property type="component" value="Chromosome 21"/>
</dbReference>
<protein>
    <submittedName>
        <fullName evidence="1">Uncharacterized protein</fullName>
    </submittedName>
</protein>
<evidence type="ECO:0000313" key="1">
    <source>
        <dbReference type="EMBL" id="KAI8434181.1"/>
    </source>
</evidence>
<accession>A0ACC0KDA5</accession>
<organism evidence="1 2">
    <name type="scientific">Choristoneura fumiferana</name>
    <name type="common">Spruce budworm moth</name>
    <name type="synonym">Archips fumiferana</name>
    <dbReference type="NCBI Taxonomy" id="7141"/>
    <lineage>
        <taxon>Eukaryota</taxon>
        <taxon>Metazoa</taxon>
        <taxon>Ecdysozoa</taxon>
        <taxon>Arthropoda</taxon>
        <taxon>Hexapoda</taxon>
        <taxon>Insecta</taxon>
        <taxon>Pterygota</taxon>
        <taxon>Neoptera</taxon>
        <taxon>Endopterygota</taxon>
        <taxon>Lepidoptera</taxon>
        <taxon>Glossata</taxon>
        <taxon>Ditrysia</taxon>
        <taxon>Tortricoidea</taxon>
        <taxon>Tortricidae</taxon>
        <taxon>Tortricinae</taxon>
        <taxon>Choristoneura</taxon>
    </lineage>
</organism>
<reference evidence="1 2" key="1">
    <citation type="journal article" date="2022" name="Genome Biol. Evol.">
        <title>The Spruce Budworm Genome: Reconstructing the Evolutionary History of Antifreeze Proteins.</title>
        <authorList>
            <person name="Beliveau C."/>
            <person name="Gagne P."/>
            <person name="Picq S."/>
            <person name="Vernygora O."/>
            <person name="Keeling C.I."/>
            <person name="Pinkney K."/>
            <person name="Doucet D."/>
            <person name="Wen F."/>
            <person name="Johnston J.S."/>
            <person name="Maaroufi H."/>
            <person name="Boyle B."/>
            <person name="Laroche J."/>
            <person name="Dewar K."/>
            <person name="Juretic N."/>
            <person name="Blackburn G."/>
            <person name="Nisole A."/>
            <person name="Brunet B."/>
            <person name="Brandao M."/>
            <person name="Lumley L."/>
            <person name="Duan J."/>
            <person name="Quan G."/>
            <person name="Lucarotti C.J."/>
            <person name="Roe A.D."/>
            <person name="Sperling F.A.H."/>
            <person name="Levesque R.C."/>
            <person name="Cusson M."/>
        </authorList>
    </citation>
    <scope>NUCLEOTIDE SEQUENCE [LARGE SCALE GENOMIC DNA]</scope>
    <source>
        <strain evidence="1">Glfc:IPQL:Cfum</strain>
    </source>
</reference>
<name>A0ACC0KDA5_CHOFU</name>
<proteinExistence type="predicted"/>
<gene>
    <name evidence="1" type="ORF">MSG28_012296</name>
</gene>